<dbReference type="InterPro" id="IPR036291">
    <property type="entry name" value="NAD(P)-bd_dom_sf"/>
</dbReference>
<dbReference type="PANTHER" id="PTHR43439">
    <property type="entry name" value="PHENYLACETATE-COENZYME A LIGASE"/>
    <property type="match status" value="1"/>
</dbReference>
<dbReference type="SUPFAM" id="SSF51735">
    <property type="entry name" value="NAD(P)-binding Rossmann-fold domains"/>
    <property type="match status" value="1"/>
</dbReference>
<feature type="domain" description="Carrier" evidence="3">
    <location>
        <begin position="362"/>
        <end position="446"/>
    </location>
</feature>
<dbReference type="SUPFAM" id="SSF47336">
    <property type="entry name" value="ACP-like"/>
    <property type="match status" value="1"/>
</dbReference>
<keyword evidence="5" id="KW-1185">Reference proteome</keyword>
<dbReference type="Gene3D" id="3.40.50.12780">
    <property type="entry name" value="N-terminal domain of ligase-like"/>
    <property type="match status" value="1"/>
</dbReference>
<dbReference type="OrthoDB" id="429813at2759"/>
<dbReference type="InterPro" id="IPR000873">
    <property type="entry name" value="AMP-dep_synth/lig_dom"/>
</dbReference>
<reference evidence="4 5" key="1">
    <citation type="submission" date="2021-08" db="EMBL/GenBank/DDBJ databases">
        <title>Draft Genome Sequence of Phanerochaete sordida strain YK-624.</title>
        <authorList>
            <person name="Mori T."/>
            <person name="Dohra H."/>
            <person name="Suzuki T."/>
            <person name="Kawagishi H."/>
            <person name="Hirai H."/>
        </authorList>
    </citation>
    <scope>NUCLEOTIDE SEQUENCE [LARGE SCALE GENOMIC DNA]</scope>
    <source>
        <strain evidence="4 5">YK-624</strain>
    </source>
</reference>
<dbReference type="SUPFAM" id="SSF56801">
    <property type="entry name" value="Acetyl-CoA synthetase-like"/>
    <property type="match status" value="1"/>
</dbReference>
<keyword evidence="2" id="KW-0597">Phosphoprotein</keyword>
<dbReference type="Pfam" id="PF00550">
    <property type="entry name" value="PP-binding"/>
    <property type="match status" value="1"/>
</dbReference>
<proteinExistence type="predicted"/>
<dbReference type="Pfam" id="PF00501">
    <property type="entry name" value="AMP-binding"/>
    <property type="match status" value="1"/>
</dbReference>
<dbReference type="AlphaFoldDB" id="A0A9P3LE96"/>
<sequence length="882" mass="96960">MHTSGSTGMPKPIYHPHRIWTEAIPCMPGKPAFTTTPLFHGGSADLLRSMNALSTLYLFSSVYPMTVSNITGALSVCPDAHAFLSVPYILKMLAENSSGLQMLQTMDLVSTGGAPLPELLGDRMVNQGVNLVSRLGSSECGFLMSSHRDYDHDKEWIWLRNDGLGLELLHFEPVSDSADEDLSELVVDKQWSTRVVSNRPDGSFASGDLYAKHPTKPNTWRYHGRTDDIIVLMTGKKASANPLETALRACPAISEAIVFGAERPALGVLIVPASPAVTRTEILERVRIVNNTSASYACIPEQLVVILTAEDARKIPKTSKGSVVRPTALHVFAALIKEAYRRLESGDVTAEEIVYGAFDEGEAMKDYIRSAVARARRQNPHAGDHQRTGPTDDVDLFNAGLDSVQAILVRSDLQKLVANCGVSLASNVVFEHPSITRLASHILEIRAGNVSTPSHESNEQFQHQVMRKLLKLYTFADDIDLGLNESSFRQPSSNADEGDAIVITGVTGSLGVHLMMHYLTTTDLHIFALVRASDDAHALRRIFGSIEHRKDRSTFEELQHRVTALAAELTKESLGIQDADYRKMAETAVTIIHVAWPVNFALSLESFEPALKGLRHLLDLACHTHRSARLIFCSSTSAAAHSGDANNIVYERLPEHERAAAPLGYARSKWVAEHLCESAHATALRGRVAVARLGQLCGATDDGRWNESEAWPLLLASAKRTSCLPMLGNEELSLLPYNIAARMLKHIADLAFTELDAGESSEMPIIHVLNDELLPWSELLTFLRGAGHRFEDVSPTEWMERLRALQAEGGLDAATANLLDLWQKKYIDAPSGPAEPKYSVTVAQQLIKRANDSIEVDWPTLVDKWVRNWRHTGFFPTSGVDA</sequence>
<dbReference type="InterPro" id="IPR042099">
    <property type="entry name" value="ANL_N_sf"/>
</dbReference>
<dbReference type="InterPro" id="IPR036736">
    <property type="entry name" value="ACP-like_sf"/>
</dbReference>
<dbReference type="InterPro" id="IPR009081">
    <property type="entry name" value="PP-bd_ACP"/>
</dbReference>
<dbReference type="Pfam" id="PF23562">
    <property type="entry name" value="AMP-binding_C_3"/>
    <property type="match status" value="1"/>
</dbReference>
<dbReference type="GO" id="GO:0031177">
    <property type="term" value="F:phosphopantetheine binding"/>
    <property type="evidence" value="ECO:0007669"/>
    <property type="project" value="InterPro"/>
</dbReference>
<dbReference type="SMART" id="SM00823">
    <property type="entry name" value="PKS_PP"/>
    <property type="match status" value="1"/>
</dbReference>
<dbReference type="InterPro" id="IPR020806">
    <property type="entry name" value="PKS_PP-bd"/>
</dbReference>
<name>A0A9P3LE96_9APHY</name>
<gene>
    <name evidence="4" type="ORF">PsYK624_074220</name>
</gene>
<comment type="caution">
    <text evidence="4">The sequence shown here is derived from an EMBL/GenBank/DDBJ whole genome shotgun (WGS) entry which is preliminary data.</text>
</comment>
<dbReference type="Gene3D" id="3.40.50.720">
    <property type="entry name" value="NAD(P)-binding Rossmann-like Domain"/>
    <property type="match status" value="1"/>
</dbReference>
<dbReference type="InterPro" id="IPR051414">
    <property type="entry name" value="Adenylate-forming_Reductase"/>
</dbReference>
<accession>A0A9P3LE96</accession>
<evidence type="ECO:0000256" key="1">
    <source>
        <dbReference type="ARBA" id="ARBA00022450"/>
    </source>
</evidence>
<evidence type="ECO:0000256" key="2">
    <source>
        <dbReference type="ARBA" id="ARBA00022553"/>
    </source>
</evidence>
<organism evidence="4 5">
    <name type="scientific">Phanerochaete sordida</name>
    <dbReference type="NCBI Taxonomy" id="48140"/>
    <lineage>
        <taxon>Eukaryota</taxon>
        <taxon>Fungi</taxon>
        <taxon>Dikarya</taxon>
        <taxon>Basidiomycota</taxon>
        <taxon>Agaricomycotina</taxon>
        <taxon>Agaricomycetes</taxon>
        <taxon>Polyporales</taxon>
        <taxon>Phanerochaetaceae</taxon>
        <taxon>Phanerochaete</taxon>
    </lineage>
</organism>
<dbReference type="Pfam" id="PF07993">
    <property type="entry name" value="NAD_binding_4"/>
    <property type="match status" value="1"/>
</dbReference>
<evidence type="ECO:0000313" key="4">
    <source>
        <dbReference type="EMBL" id="GJE91273.1"/>
    </source>
</evidence>
<dbReference type="Proteomes" id="UP000703269">
    <property type="component" value="Unassembled WGS sequence"/>
</dbReference>
<dbReference type="EMBL" id="BPQB01000020">
    <property type="protein sequence ID" value="GJE91273.1"/>
    <property type="molecule type" value="Genomic_DNA"/>
</dbReference>
<keyword evidence="1" id="KW-0596">Phosphopantetheine</keyword>
<evidence type="ECO:0000259" key="3">
    <source>
        <dbReference type="PROSITE" id="PS50075"/>
    </source>
</evidence>
<protein>
    <recommendedName>
        <fullName evidence="3">Carrier domain-containing protein</fullName>
    </recommendedName>
</protein>
<evidence type="ECO:0000313" key="5">
    <source>
        <dbReference type="Proteomes" id="UP000703269"/>
    </source>
</evidence>
<dbReference type="InterPro" id="IPR013120">
    <property type="entry name" value="FAR_NAD-bd"/>
</dbReference>
<dbReference type="Gene3D" id="1.10.1200.10">
    <property type="entry name" value="ACP-like"/>
    <property type="match status" value="1"/>
</dbReference>
<dbReference type="PROSITE" id="PS50075">
    <property type="entry name" value="CARRIER"/>
    <property type="match status" value="1"/>
</dbReference>
<dbReference type="PANTHER" id="PTHR43439:SF2">
    <property type="entry name" value="ENZYME, PUTATIVE (JCVI)-RELATED"/>
    <property type="match status" value="1"/>
</dbReference>